<accession>A0AAV9HK23</accession>
<keyword evidence="3" id="KW-1185">Reference proteome</keyword>
<organism evidence="2 3">
    <name type="scientific">Cladorrhinum samala</name>
    <dbReference type="NCBI Taxonomy" id="585594"/>
    <lineage>
        <taxon>Eukaryota</taxon>
        <taxon>Fungi</taxon>
        <taxon>Dikarya</taxon>
        <taxon>Ascomycota</taxon>
        <taxon>Pezizomycotina</taxon>
        <taxon>Sordariomycetes</taxon>
        <taxon>Sordariomycetidae</taxon>
        <taxon>Sordariales</taxon>
        <taxon>Podosporaceae</taxon>
        <taxon>Cladorrhinum</taxon>
    </lineage>
</organism>
<sequence>MMRRQSLMYDILRGEFFFFLFFTFFSFSSGLGYIWMDQKKTWRFRFMHYFCLLGGGIWSLLFTVVGLVCCAHLVWLDYSI</sequence>
<dbReference type="EMBL" id="MU865011">
    <property type="protein sequence ID" value="KAK4460470.1"/>
    <property type="molecule type" value="Genomic_DNA"/>
</dbReference>
<evidence type="ECO:0000256" key="1">
    <source>
        <dbReference type="SAM" id="Phobius"/>
    </source>
</evidence>
<reference evidence="2" key="2">
    <citation type="submission" date="2023-06" db="EMBL/GenBank/DDBJ databases">
        <authorList>
            <consortium name="Lawrence Berkeley National Laboratory"/>
            <person name="Mondo S.J."/>
            <person name="Hensen N."/>
            <person name="Bonometti L."/>
            <person name="Westerberg I."/>
            <person name="Brannstrom I.O."/>
            <person name="Guillou S."/>
            <person name="Cros-Aarteil S."/>
            <person name="Calhoun S."/>
            <person name="Haridas S."/>
            <person name="Kuo A."/>
            <person name="Pangilinan J."/>
            <person name="Riley R."/>
            <person name="Labutti K."/>
            <person name="Andreopoulos B."/>
            <person name="Lipzen A."/>
            <person name="Chen C."/>
            <person name="Yanf M."/>
            <person name="Daum C."/>
            <person name="Ng V."/>
            <person name="Clum A."/>
            <person name="Steindorff A."/>
            <person name="Ohm R."/>
            <person name="Martin F."/>
            <person name="Silar P."/>
            <person name="Natvig D."/>
            <person name="Lalanne C."/>
            <person name="Gautier V."/>
            <person name="Ament-Velasquez S.L."/>
            <person name="Kruys A."/>
            <person name="Hutchinson M.I."/>
            <person name="Powell A.J."/>
            <person name="Barry K."/>
            <person name="Miller A.N."/>
            <person name="Grigoriev I.V."/>
            <person name="Debuchy R."/>
            <person name="Gladieux P."/>
            <person name="Thoren M.H."/>
            <person name="Johannesson H."/>
        </authorList>
    </citation>
    <scope>NUCLEOTIDE SEQUENCE</scope>
    <source>
        <strain evidence="2">PSN324</strain>
    </source>
</reference>
<keyword evidence="1" id="KW-0472">Membrane</keyword>
<feature type="transmembrane region" description="Helical" evidence="1">
    <location>
        <begin position="16"/>
        <end position="36"/>
    </location>
</feature>
<name>A0AAV9HK23_9PEZI</name>
<protein>
    <submittedName>
        <fullName evidence="2">Uncharacterized protein</fullName>
    </submittedName>
</protein>
<evidence type="ECO:0000313" key="2">
    <source>
        <dbReference type="EMBL" id="KAK4460470.1"/>
    </source>
</evidence>
<proteinExistence type="predicted"/>
<dbReference type="AlphaFoldDB" id="A0AAV9HK23"/>
<keyword evidence="1" id="KW-0812">Transmembrane</keyword>
<keyword evidence="1" id="KW-1133">Transmembrane helix</keyword>
<evidence type="ECO:0000313" key="3">
    <source>
        <dbReference type="Proteomes" id="UP001321749"/>
    </source>
</evidence>
<dbReference type="Proteomes" id="UP001321749">
    <property type="component" value="Unassembled WGS sequence"/>
</dbReference>
<comment type="caution">
    <text evidence="2">The sequence shown here is derived from an EMBL/GenBank/DDBJ whole genome shotgun (WGS) entry which is preliminary data.</text>
</comment>
<gene>
    <name evidence="2" type="ORF">QBC42DRAFT_272248</name>
</gene>
<reference evidence="2" key="1">
    <citation type="journal article" date="2023" name="Mol. Phylogenet. Evol.">
        <title>Genome-scale phylogeny and comparative genomics of the fungal order Sordariales.</title>
        <authorList>
            <person name="Hensen N."/>
            <person name="Bonometti L."/>
            <person name="Westerberg I."/>
            <person name="Brannstrom I.O."/>
            <person name="Guillou S."/>
            <person name="Cros-Aarteil S."/>
            <person name="Calhoun S."/>
            <person name="Haridas S."/>
            <person name="Kuo A."/>
            <person name="Mondo S."/>
            <person name="Pangilinan J."/>
            <person name="Riley R."/>
            <person name="LaButti K."/>
            <person name="Andreopoulos B."/>
            <person name="Lipzen A."/>
            <person name="Chen C."/>
            <person name="Yan M."/>
            <person name="Daum C."/>
            <person name="Ng V."/>
            <person name="Clum A."/>
            <person name="Steindorff A."/>
            <person name="Ohm R.A."/>
            <person name="Martin F."/>
            <person name="Silar P."/>
            <person name="Natvig D.O."/>
            <person name="Lalanne C."/>
            <person name="Gautier V."/>
            <person name="Ament-Velasquez S.L."/>
            <person name="Kruys A."/>
            <person name="Hutchinson M.I."/>
            <person name="Powell A.J."/>
            <person name="Barry K."/>
            <person name="Miller A.N."/>
            <person name="Grigoriev I.V."/>
            <person name="Debuchy R."/>
            <person name="Gladieux P."/>
            <person name="Hiltunen Thoren M."/>
            <person name="Johannesson H."/>
        </authorList>
    </citation>
    <scope>NUCLEOTIDE SEQUENCE</scope>
    <source>
        <strain evidence="2">PSN324</strain>
    </source>
</reference>
<feature type="transmembrane region" description="Helical" evidence="1">
    <location>
        <begin position="48"/>
        <end position="75"/>
    </location>
</feature>